<reference evidence="1" key="1">
    <citation type="submission" date="2023-08" db="EMBL/GenBank/DDBJ databases">
        <title>Black Yeasts Isolated from many extreme environments.</title>
        <authorList>
            <person name="Coleine C."/>
            <person name="Stajich J.E."/>
            <person name="Selbmann L."/>
        </authorList>
    </citation>
    <scope>NUCLEOTIDE SEQUENCE</scope>
    <source>
        <strain evidence="1">CCFEE 5401</strain>
    </source>
</reference>
<gene>
    <name evidence="1" type="ORF">LTR62_007315</name>
</gene>
<evidence type="ECO:0000313" key="1">
    <source>
        <dbReference type="EMBL" id="KAK5116641.1"/>
    </source>
</evidence>
<comment type="caution">
    <text evidence="1">The sequence shown here is derived from an EMBL/GenBank/DDBJ whole genome shotgun (WGS) entry which is preliminary data.</text>
</comment>
<dbReference type="EMBL" id="JAVRRL010000007">
    <property type="protein sequence ID" value="KAK5116641.1"/>
    <property type="molecule type" value="Genomic_DNA"/>
</dbReference>
<protein>
    <submittedName>
        <fullName evidence="1">Uncharacterized protein</fullName>
    </submittedName>
</protein>
<evidence type="ECO:0000313" key="2">
    <source>
        <dbReference type="Proteomes" id="UP001310890"/>
    </source>
</evidence>
<sequence>MPFAELVFNYRSRSALQALHIIPRSPSPVPIEERDINELSMDELRELELKRRVKNYTALGVSCTKLTTNQVLVVKKEIKREYYSIESDGEDDLEVMQVQKKKPRTGAGLIDLCD</sequence>
<name>A0AAN7TH17_9PEZI</name>
<proteinExistence type="predicted"/>
<dbReference type="Proteomes" id="UP001310890">
    <property type="component" value="Unassembled WGS sequence"/>
</dbReference>
<accession>A0AAN7TH17</accession>
<organism evidence="1 2">
    <name type="scientific">Meristemomyces frigidus</name>
    <dbReference type="NCBI Taxonomy" id="1508187"/>
    <lineage>
        <taxon>Eukaryota</taxon>
        <taxon>Fungi</taxon>
        <taxon>Dikarya</taxon>
        <taxon>Ascomycota</taxon>
        <taxon>Pezizomycotina</taxon>
        <taxon>Dothideomycetes</taxon>
        <taxon>Dothideomycetidae</taxon>
        <taxon>Mycosphaerellales</taxon>
        <taxon>Teratosphaeriaceae</taxon>
        <taxon>Meristemomyces</taxon>
    </lineage>
</organism>
<dbReference type="AlphaFoldDB" id="A0AAN7TH17"/>